<reference evidence="10" key="1">
    <citation type="submission" date="2022-08" db="EMBL/GenBank/DDBJ databases">
        <title>A Global Phylogenomic Analysis of the Shiitake Genus Lentinula.</title>
        <authorList>
            <consortium name="DOE Joint Genome Institute"/>
            <person name="Sierra-Patev S."/>
            <person name="Min B."/>
            <person name="Naranjo-Ortiz M."/>
            <person name="Looney B."/>
            <person name="Konkel Z."/>
            <person name="Slot J.C."/>
            <person name="Sakamoto Y."/>
            <person name="Steenwyk J.L."/>
            <person name="Rokas A."/>
            <person name="Carro J."/>
            <person name="Camarero S."/>
            <person name="Ferreira P."/>
            <person name="Molpeceres G."/>
            <person name="Ruiz-Duenas F.J."/>
            <person name="Serrano A."/>
            <person name="Henrissat B."/>
            <person name="Drula E."/>
            <person name="Hughes K.W."/>
            <person name="Mata J.L."/>
            <person name="Ishikawa N.K."/>
            <person name="Vargas-Isla R."/>
            <person name="Ushijima S."/>
            <person name="Smith C.A."/>
            <person name="Ahrendt S."/>
            <person name="Andreopoulos W."/>
            <person name="He G."/>
            <person name="Labutti K."/>
            <person name="Lipzen A."/>
            <person name="Ng V."/>
            <person name="Riley R."/>
            <person name="Sandor L."/>
            <person name="Barry K."/>
            <person name="Martinez A.T."/>
            <person name="Xiao Y."/>
            <person name="Gibbons J.G."/>
            <person name="Terashima K."/>
            <person name="Grigoriev I.V."/>
            <person name="Hibbett D.S."/>
        </authorList>
    </citation>
    <scope>NUCLEOTIDE SEQUENCE</scope>
    <source>
        <strain evidence="10">JLM2183</strain>
    </source>
</reference>
<dbReference type="GO" id="GO:0046512">
    <property type="term" value="P:sphingosine biosynthetic process"/>
    <property type="evidence" value="ECO:0007669"/>
    <property type="project" value="TreeGrafter"/>
</dbReference>
<dbReference type="GO" id="GO:0016020">
    <property type="term" value="C:membrane"/>
    <property type="evidence" value="ECO:0007669"/>
    <property type="project" value="GOC"/>
</dbReference>
<proteinExistence type="inferred from homology"/>
<keyword evidence="4" id="KW-0808">Transferase</keyword>
<comment type="caution">
    <text evidence="10">The sequence shown here is derived from an EMBL/GenBank/DDBJ whole genome shotgun (WGS) entry which is preliminary data.</text>
</comment>
<evidence type="ECO:0000256" key="8">
    <source>
        <dbReference type="SAM" id="Phobius"/>
    </source>
</evidence>
<dbReference type="PANTHER" id="PTHR13693:SF3">
    <property type="entry name" value="LD36009P"/>
    <property type="match status" value="1"/>
</dbReference>
<evidence type="ECO:0000256" key="1">
    <source>
        <dbReference type="ARBA" id="ARBA00001933"/>
    </source>
</evidence>
<evidence type="ECO:0000313" key="10">
    <source>
        <dbReference type="EMBL" id="KAJ4490303.1"/>
    </source>
</evidence>
<organism evidence="10 11">
    <name type="scientific">Lentinula aciculospora</name>
    <dbReference type="NCBI Taxonomy" id="153920"/>
    <lineage>
        <taxon>Eukaryota</taxon>
        <taxon>Fungi</taxon>
        <taxon>Dikarya</taxon>
        <taxon>Basidiomycota</taxon>
        <taxon>Agaricomycotina</taxon>
        <taxon>Agaricomycetes</taxon>
        <taxon>Agaricomycetidae</taxon>
        <taxon>Agaricales</taxon>
        <taxon>Marasmiineae</taxon>
        <taxon>Omphalotaceae</taxon>
        <taxon>Lentinula</taxon>
    </lineage>
</organism>
<keyword evidence="8" id="KW-0812">Transmembrane</keyword>
<feature type="domain" description="Aminotransferase class I/classII large" evidence="9">
    <location>
        <begin position="540"/>
        <end position="634"/>
    </location>
</feature>
<keyword evidence="8" id="KW-1133">Transmembrane helix</keyword>
<dbReference type="GO" id="GO:0017059">
    <property type="term" value="C:serine palmitoyltransferase complex"/>
    <property type="evidence" value="ECO:0007669"/>
    <property type="project" value="TreeGrafter"/>
</dbReference>
<evidence type="ECO:0000256" key="5">
    <source>
        <dbReference type="ARBA" id="ARBA00022898"/>
    </source>
</evidence>
<dbReference type="Gene3D" id="3.40.640.10">
    <property type="entry name" value="Type I PLP-dependent aspartate aminotransferase-like (Major domain)"/>
    <property type="match status" value="1"/>
</dbReference>
<dbReference type="OrthoDB" id="65434at2759"/>
<dbReference type="GO" id="GO:0004758">
    <property type="term" value="F:serine C-palmitoyltransferase activity"/>
    <property type="evidence" value="ECO:0007669"/>
    <property type="project" value="UniProtKB-EC"/>
</dbReference>
<dbReference type="SUPFAM" id="SSF53383">
    <property type="entry name" value="PLP-dependent transferases"/>
    <property type="match status" value="1"/>
</dbReference>
<dbReference type="Proteomes" id="UP001150266">
    <property type="component" value="Unassembled WGS sequence"/>
</dbReference>
<evidence type="ECO:0000256" key="6">
    <source>
        <dbReference type="ARBA" id="ARBA00048528"/>
    </source>
</evidence>
<evidence type="ECO:0000256" key="3">
    <source>
        <dbReference type="ARBA" id="ARBA00013220"/>
    </source>
</evidence>
<feature type="compositionally biased region" description="Pro residues" evidence="7">
    <location>
        <begin position="1"/>
        <end position="13"/>
    </location>
</feature>
<dbReference type="PROSITE" id="PS00599">
    <property type="entry name" value="AA_TRANSFER_CLASS_2"/>
    <property type="match status" value="1"/>
</dbReference>
<gene>
    <name evidence="10" type="ORF">J3R30DRAFT_3653662</name>
</gene>
<feature type="domain" description="Aminotransferase class I/classII large" evidence="9">
    <location>
        <begin position="222"/>
        <end position="471"/>
    </location>
</feature>
<dbReference type="PANTHER" id="PTHR13693">
    <property type="entry name" value="CLASS II AMINOTRANSFERASE/8-AMINO-7-OXONONANOATE SYNTHASE"/>
    <property type="match status" value="1"/>
</dbReference>
<dbReference type="InterPro" id="IPR004839">
    <property type="entry name" value="Aminotransferase_I/II_large"/>
</dbReference>
<dbReference type="GO" id="GO:0030170">
    <property type="term" value="F:pyridoxal phosphate binding"/>
    <property type="evidence" value="ECO:0007669"/>
    <property type="project" value="InterPro"/>
</dbReference>
<dbReference type="EC" id="2.3.1.50" evidence="3"/>
<evidence type="ECO:0000256" key="4">
    <source>
        <dbReference type="ARBA" id="ARBA00022679"/>
    </source>
</evidence>
<dbReference type="Pfam" id="PF00155">
    <property type="entry name" value="Aminotran_1_2"/>
    <property type="match status" value="2"/>
</dbReference>
<protein>
    <recommendedName>
        <fullName evidence="3">serine C-palmitoyltransferase</fullName>
        <ecNumber evidence="3">2.3.1.50</ecNumber>
    </recommendedName>
</protein>
<dbReference type="InterPro" id="IPR015421">
    <property type="entry name" value="PyrdxlP-dep_Trfase_major"/>
</dbReference>
<dbReference type="AlphaFoldDB" id="A0A9W9ATN5"/>
<keyword evidence="11" id="KW-1185">Reference proteome</keyword>
<name>A0A9W9ATN5_9AGAR</name>
<comment type="catalytic activity">
    <reaction evidence="6">
        <text>L-serine + hexadecanoyl-CoA + H(+) = 3-oxosphinganine + CO2 + CoA</text>
        <dbReference type="Rhea" id="RHEA:14761"/>
        <dbReference type="ChEBI" id="CHEBI:15378"/>
        <dbReference type="ChEBI" id="CHEBI:16526"/>
        <dbReference type="ChEBI" id="CHEBI:33384"/>
        <dbReference type="ChEBI" id="CHEBI:57287"/>
        <dbReference type="ChEBI" id="CHEBI:57379"/>
        <dbReference type="ChEBI" id="CHEBI:58299"/>
        <dbReference type="EC" id="2.3.1.50"/>
    </reaction>
</comment>
<sequence length="674" mass="74573">MKTRPSPSPPPPAASYLSTLPQTVTDIRARDAYKSSSPTPTSTPALSLSSSFTISTADTLLTEADVENSHGLAFPVKPPTSEQVYTTVHTEFGHCFNEEHRRFSSHIPGTPVLRRSDKDPPYYVLISTYMSYLILIVLGHMRDFLGKRFRAGSYKHLMPSDGYAPLNSDFDSFYTRRLKKRMEECFNQPVTGVAGRTIQILDRYSTDYNHTQTPLNTITRALNISSYNYLGFAQARGGCADAVEEGIKLYGLTTCGSRLEGGSSDLHTITESLVAKFVGVEDALVSSMGFATNSTFIPALVSKGCLVISDELNHASIRFGVRNSGAQVRMFKHNDTKALEALLREAISQGQPRTHRPWKKILVIVEGIFSMEGTMIDLPTMLALKKKYKFYLFVDEAHSIGGIGLHGRGIADYYAVDPREIDVLMGTFTKSFGASGGYIAGSKSLIDRLRIRSYSGPYAEAMSPPVLTQILASMASIMGVNAPTTTSMGFVTPSSSSSSTLRLPSPSISVEAQYHHPGSISRCFLPSWLPLPYELSSGFEGRERLRRLSFNSYYLHRGLDKLGFITYGHPCSPIVPLLIFNPGKMMMFHRMMKDRQTPIVTVVVAYPATPLITSRVRFCVSASHTKEDIDCILRACDEIGDVLDLKHGISRKERWTVDEICRRAVKLVNLPDTE</sequence>
<comment type="cofactor">
    <cofactor evidence="1">
        <name>pyridoxal 5'-phosphate</name>
        <dbReference type="ChEBI" id="CHEBI:597326"/>
    </cofactor>
</comment>
<dbReference type="InterPro" id="IPR001917">
    <property type="entry name" value="Aminotrans_II_pyridoxalP_BS"/>
</dbReference>
<dbReference type="InterPro" id="IPR015422">
    <property type="entry name" value="PyrdxlP-dep_Trfase_small"/>
</dbReference>
<evidence type="ECO:0000313" key="11">
    <source>
        <dbReference type="Proteomes" id="UP001150266"/>
    </source>
</evidence>
<dbReference type="CDD" id="cd06454">
    <property type="entry name" value="KBL_like"/>
    <property type="match status" value="1"/>
</dbReference>
<dbReference type="InterPro" id="IPR015424">
    <property type="entry name" value="PyrdxlP-dep_Trfase"/>
</dbReference>
<dbReference type="InterPro" id="IPR050087">
    <property type="entry name" value="AON_synthase_class-II"/>
</dbReference>
<dbReference type="GO" id="GO:0046513">
    <property type="term" value="P:ceramide biosynthetic process"/>
    <property type="evidence" value="ECO:0007669"/>
    <property type="project" value="TreeGrafter"/>
</dbReference>
<evidence type="ECO:0000259" key="9">
    <source>
        <dbReference type="Pfam" id="PF00155"/>
    </source>
</evidence>
<evidence type="ECO:0000256" key="2">
    <source>
        <dbReference type="ARBA" id="ARBA00008392"/>
    </source>
</evidence>
<feature type="transmembrane region" description="Helical" evidence="8">
    <location>
        <begin position="122"/>
        <end position="141"/>
    </location>
</feature>
<evidence type="ECO:0000256" key="7">
    <source>
        <dbReference type="SAM" id="MobiDB-lite"/>
    </source>
</evidence>
<comment type="similarity">
    <text evidence="2">Belongs to the class-II pyridoxal-phosphate-dependent aminotransferase family.</text>
</comment>
<feature type="region of interest" description="Disordered" evidence="7">
    <location>
        <begin position="1"/>
        <end position="20"/>
    </location>
</feature>
<keyword evidence="8" id="KW-0472">Membrane</keyword>
<keyword evidence="5" id="KW-0663">Pyridoxal phosphate</keyword>
<accession>A0A9W9ATN5</accession>
<dbReference type="EMBL" id="JAOTPV010000001">
    <property type="protein sequence ID" value="KAJ4490303.1"/>
    <property type="molecule type" value="Genomic_DNA"/>
</dbReference>
<dbReference type="Gene3D" id="3.90.1150.10">
    <property type="entry name" value="Aspartate Aminotransferase, domain 1"/>
    <property type="match status" value="2"/>
</dbReference>